<feature type="signal peptide" evidence="2">
    <location>
        <begin position="1"/>
        <end position="20"/>
    </location>
</feature>
<dbReference type="Proteomes" id="UP001329825">
    <property type="component" value="Chromosome 9"/>
</dbReference>
<keyword evidence="2" id="KW-0732">Signal</keyword>
<organism evidence="3 4">
    <name type="scientific">Kwoniella shivajii</name>
    <dbReference type="NCBI Taxonomy" id="564305"/>
    <lineage>
        <taxon>Eukaryota</taxon>
        <taxon>Fungi</taxon>
        <taxon>Dikarya</taxon>
        <taxon>Basidiomycota</taxon>
        <taxon>Agaricomycotina</taxon>
        <taxon>Tremellomycetes</taxon>
        <taxon>Tremellales</taxon>
        <taxon>Cryptococcaceae</taxon>
        <taxon>Kwoniella</taxon>
    </lineage>
</organism>
<dbReference type="EMBL" id="CP141889">
    <property type="protein sequence ID" value="WRT69824.1"/>
    <property type="molecule type" value="Genomic_DNA"/>
</dbReference>
<dbReference type="RefSeq" id="XP_062794563.1">
    <property type="nucleotide sequence ID" value="XM_062938512.1"/>
</dbReference>
<protein>
    <submittedName>
        <fullName evidence="3">Uncharacterized protein</fullName>
    </submittedName>
</protein>
<feature type="chain" id="PRO_5045977445" evidence="2">
    <location>
        <begin position="21"/>
        <end position="209"/>
    </location>
</feature>
<keyword evidence="4" id="KW-1185">Reference proteome</keyword>
<sequence length="209" mass="22862">MRLGTFLLGLVCLLGGLVSADTEIVNFHLPLRGLSQAETSKGTLANAEVTTLYPSNPLLFNLSSSDPEKHFQLNLNGNGHKSWTIRASYPGSSPVKLKMIEPNSKFQFSITGQALSPRMNHSFLQQYIVKYLPTDTDPTKVDRLEDFDTVISIVLEPLILGIIPQTALPTIAIVLVFVLGAGTILPYVIISIEKGLAWSDVNAQSRKIE</sequence>
<keyword evidence="1" id="KW-0472">Membrane</keyword>
<evidence type="ECO:0000313" key="3">
    <source>
        <dbReference type="EMBL" id="WRT69824.1"/>
    </source>
</evidence>
<dbReference type="GeneID" id="87958945"/>
<name>A0ABZ1D8P7_9TREE</name>
<feature type="transmembrane region" description="Helical" evidence="1">
    <location>
        <begin position="167"/>
        <end position="190"/>
    </location>
</feature>
<accession>A0ABZ1D8P7</accession>
<evidence type="ECO:0000313" key="4">
    <source>
        <dbReference type="Proteomes" id="UP001329825"/>
    </source>
</evidence>
<gene>
    <name evidence="3" type="ORF">IL334_006815</name>
</gene>
<evidence type="ECO:0000256" key="2">
    <source>
        <dbReference type="SAM" id="SignalP"/>
    </source>
</evidence>
<keyword evidence="1" id="KW-0812">Transmembrane</keyword>
<evidence type="ECO:0000256" key="1">
    <source>
        <dbReference type="SAM" id="Phobius"/>
    </source>
</evidence>
<proteinExistence type="predicted"/>
<reference evidence="3 4" key="1">
    <citation type="submission" date="2024-01" db="EMBL/GenBank/DDBJ databases">
        <title>Comparative genomics of Cryptococcus and Kwoniella reveals pathogenesis evolution and contrasting modes of karyotype evolution via chromosome fusion or intercentromeric recombination.</title>
        <authorList>
            <person name="Coelho M.A."/>
            <person name="David-Palma M."/>
            <person name="Shea T."/>
            <person name="Bowers K."/>
            <person name="McGinley-Smith S."/>
            <person name="Mohammad A.W."/>
            <person name="Gnirke A."/>
            <person name="Yurkov A.M."/>
            <person name="Nowrousian M."/>
            <person name="Sun S."/>
            <person name="Cuomo C.A."/>
            <person name="Heitman J."/>
        </authorList>
    </citation>
    <scope>NUCLEOTIDE SEQUENCE [LARGE SCALE GENOMIC DNA]</scope>
    <source>
        <strain evidence="3">CBS 11374</strain>
    </source>
</reference>
<keyword evidence="1" id="KW-1133">Transmembrane helix</keyword>